<evidence type="ECO:0000313" key="2">
    <source>
        <dbReference type="Proteomes" id="UP000515487"/>
    </source>
</evidence>
<organism evidence="1 2">
    <name type="scientific">Ralstonia phage Darius</name>
    <dbReference type="NCBI Taxonomy" id="2759722"/>
    <lineage>
        <taxon>Viruses</taxon>
        <taxon>Duplodnaviria</taxon>
        <taxon>Heunggongvirae</taxon>
        <taxon>Uroviricota</taxon>
        <taxon>Caudoviricetes</taxon>
        <taxon>Gervaisevirus</taxon>
        <taxon>Gervaisevirus gervaise</taxon>
    </lineage>
</organism>
<dbReference type="EMBL" id="MT740732">
    <property type="protein sequence ID" value="QMV32817.1"/>
    <property type="molecule type" value="Genomic_DNA"/>
</dbReference>
<dbReference type="Proteomes" id="UP000515487">
    <property type="component" value="Segment"/>
</dbReference>
<gene>
    <name evidence="1" type="ORF">2A_00065</name>
</gene>
<name>A0A7G5B944_9CAUD</name>
<accession>A0A7G5B944</accession>
<reference evidence="1 2" key="1">
    <citation type="submission" date="2020-07" db="EMBL/GenBank/DDBJ databases">
        <title>Ralstonia phages.</title>
        <authorList>
            <person name="Trotereau A."/>
            <person name="Boyer C."/>
            <person name="Torres-Barcelo C."/>
        </authorList>
    </citation>
    <scope>NUCLEOTIDE SEQUENCE [LARGE SCALE GENOMIC DNA]</scope>
</reference>
<evidence type="ECO:0000313" key="1">
    <source>
        <dbReference type="EMBL" id="QMV32817.1"/>
    </source>
</evidence>
<proteinExistence type="predicted"/>
<protein>
    <submittedName>
        <fullName evidence="1">Uncharacterized protein</fullName>
    </submittedName>
</protein>
<sequence>MTVIRNKGVVYAGKVGAKMRPRFSSAPRKGVRKSAFKCVGGPMDGHTLYLTTPSTVPMNVNGQCGRYVSDVPIGITKPILEWEPAA</sequence>